<proteinExistence type="predicted"/>
<dbReference type="Proteomes" id="UP000654075">
    <property type="component" value="Unassembled WGS sequence"/>
</dbReference>
<dbReference type="EMBL" id="CAJNNV010027104">
    <property type="protein sequence ID" value="CAE8619483.1"/>
    <property type="molecule type" value="Genomic_DNA"/>
</dbReference>
<comment type="caution">
    <text evidence="1">The sequence shown here is derived from an EMBL/GenBank/DDBJ whole genome shotgun (WGS) entry which is preliminary data.</text>
</comment>
<evidence type="ECO:0000313" key="1">
    <source>
        <dbReference type="EMBL" id="CAE8619483.1"/>
    </source>
</evidence>
<sequence length="224" mass="24261">DPGCWVPGLPYQEGTCCDPVYGPRGNQDCWDGLYSFQRCCPPTSEVGVPTQWIEGSRDSAWDGGADLQQEDQAGSVGLFAGYEPGKDCWSPGYTYERCCNFSLGPDGDVSCFNLHRFSFERCCFLGEASSGGFAASPRLLLPLPHLLPPEDGTLGKAGPRPPVGNQCWQLGYSWASCCNLGNISSPCWDGFYTEERCCFGIAAPPQLWTEVSRSDPRLACLAAA</sequence>
<dbReference type="OrthoDB" id="435332at2759"/>
<organism evidence="1 2">
    <name type="scientific">Polarella glacialis</name>
    <name type="common">Dinoflagellate</name>
    <dbReference type="NCBI Taxonomy" id="89957"/>
    <lineage>
        <taxon>Eukaryota</taxon>
        <taxon>Sar</taxon>
        <taxon>Alveolata</taxon>
        <taxon>Dinophyceae</taxon>
        <taxon>Suessiales</taxon>
        <taxon>Suessiaceae</taxon>
        <taxon>Polarella</taxon>
    </lineage>
</organism>
<evidence type="ECO:0000313" key="2">
    <source>
        <dbReference type="Proteomes" id="UP000654075"/>
    </source>
</evidence>
<reference evidence="1" key="1">
    <citation type="submission" date="2021-02" db="EMBL/GenBank/DDBJ databases">
        <authorList>
            <person name="Dougan E. K."/>
            <person name="Rhodes N."/>
            <person name="Thang M."/>
            <person name="Chan C."/>
        </authorList>
    </citation>
    <scope>NUCLEOTIDE SEQUENCE</scope>
</reference>
<name>A0A813G364_POLGL</name>
<dbReference type="AlphaFoldDB" id="A0A813G364"/>
<keyword evidence="2" id="KW-1185">Reference proteome</keyword>
<gene>
    <name evidence="1" type="ORF">PGLA1383_LOCUS37071</name>
</gene>
<feature type="non-terminal residue" evidence="1">
    <location>
        <position position="224"/>
    </location>
</feature>
<feature type="non-terminal residue" evidence="1">
    <location>
        <position position="1"/>
    </location>
</feature>
<accession>A0A813G364</accession>
<protein>
    <submittedName>
        <fullName evidence="1">Uncharacterized protein</fullName>
    </submittedName>
</protein>